<evidence type="ECO:0000256" key="1">
    <source>
        <dbReference type="ARBA" id="ARBA00023242"/>
    </source>
</evidence>
<dbReference type="PROSITE" id="PS00463">
    <property type="entry name" value="ZN2_CY6_FUNGAL_1"/>
    <property type="match status" value="1"/>
</dbReference>
<dbReference type="Gene3D" id="4.10.240.10">
    <property type="entry name" value="Zn(2)-C6 fungal-type DNA-binding domain"/>
    <property type="match status" value="1"/>
</dbReference>
<evidence type="ECO:0000313" key="3">
    <source>
        <dbReference type="EMBL" id="KAH7126161.1"/>
    </source>
</evidence>
<comment type="caution">
    <text evidence="3">The sequence shown here is derived from an EMBL/GenBank/DDBJ whole genome shotgun (WGS) entry which is preliminary data.</text>
</comment>
<dbReference type="Pfam" id="PF00172">
    <property type="entry name" value="Zn_clus"/>
    <property type="match status" value="1"/>
</dbReference>
<dbReference type="AlphaFoldDB" id="A0A9P9DXA1"/>
<dbReference type="PROSITE" id="PS50048">
    <property type="entry name" value="ZN2_CY6_FUNGAL_2"/>
    <property type="match status" value="1"/>
</dbReference>
<dbReference type="PANTHER" id="PTHR47784:SF5">
    <property type="entry name" value="STEROL UPTAKE CONTROL PROTEIN 2"/>
    <property type="match status" value="1"/>
</dbReference>
<dbReference type="PRINTS" id="PR00755">
    <property type="entry name" value="AFLATOXINBRP"/>
</dbReference>
<dbReference type="SUPFAM" id="SSF57701">
    <property type="entry name" value="Zn2/Cys6 DNA-binding domain"/>
    <property type="match status" value="1"/>
</dbReference>
<dbReference type="SMART" id="SM00066">
    <property type="entry name" value="GAL4"/>
    <property type="match status" value="1"/>
</dbReference>
<keyword evidence="1" id="KW-0539">Nucleus</keyword>
<organism evidence="3 4">
    <name type="scientific">Dactylonectria macrodidyma</name>
    <dbReference type="NCBI Taxonomy" id="307937"/>
    <lineage>
        <taxon>Eukaryota</taxon>
        <taxon>Fungi</taxon>
        <taxon>Dikarya</taxon>
        <taxon>Ascomycota</taxon>
        <taxon>Pezizomycotina</taxon>
        <taxon>Sordariomycetes</taxon>
        <taxon>Hypocreomycetidae</taxon>
        <taxon>Hypocreales</taxon>
        <taxon>Nectriaceae</taxon>
        <taxon>Dactylonectria</taxon>
    </lineage>
</organism>
<feature type="domain" description="Zn(2)-C6 fungal-type" evidence="2">
    <location>
        <begin position="13"/>
        <end position="43"/>
    </location>
</feature>
<dbReference type="PANTHER" id="PTHR47784">
    <property type="entry name" value="STEROL UPTAKE CONTROL PROTEIN 2"/>
    <property type="match status" value="1"/>
</dbReference>
<dbReference type="InterPro" id="IPR036864">
    <property type="entry name" value="Zn2-C6_fun-type_DNA-bd_sf"/>
</dbReference>
<dbReference type="GO" id="GO:0001228">
    <property type="term" value="F:DNA-binding transcription activator activity, RNA polymerase II-specific"/>
    <property type="evidence" value="ECO:0007669"/>
    <property type="project" value="TreeGrafter"/>
</dbReference>
<dbReference type="OrthoDB" id="3546279at2759"/>
<protein>
    <submittedName>
        <fullName evidence="3">Fungal Zn binuclear cluster domain-containing protein</fullName>
    </submittedName>
</protein>
<dbReference type="InterPro" id="IPR053157">
    <property type="entry name" value="Sterol_Uptake_Regulator"/>
</dbReference>
<sequence>MGTIRHHTKSRRGCVNCKTRRVKCDEAKPACAACTRRGDECTYVSRVKQSSSTETACSSTASSNTTPLGGTSSDLIYDTHNEVPRCFDYSGKNMMQLRLMHHYGTVTVRNFAEAFMLQGWVLHGLQVDIPLLAFEHPFLLDTVLLVAMIHMSSMDNHSVNTLDVAKYRNQAICAIRGELNNISEKNVRAIRASSLLLATTSFAADRVTGYSGIWLTNFLALNIGSRTFMPPRGAGGQAYEDIRRLNVAAITRPFGGPQTTSPIPPSLKEALHMDQDDGDWAYREDLHRAASGIGMLFETLHQSSVPLIVSQLKAWPFLYVSEAFVQLAREERPRALIVMAYYLAFMQYFPDIWLYEDVAREDLEKITRVLGPQWHKFLSIPLEAVRMEEESLLTEYLVGQMPNMAHEEVPTADLWPDSFELNKSS</sequence>
<gene>
    <name evidence="3" type="ORF">EDB81DRAFT_810496</name>
</gene>
<keyword evidence="4" id="KW-1185">Reference proteome</keyword>
<name>A0A9P9DXA1_9HYPO</name>
<accession>A0A9P9DXA1</accession>
<dbReference type="InterPro" id="IPR001138">
    <property type="entry name" value="Zn2Cys6_DnaBD"/>
</dbReference>
<proteinExistence type="predicted"/>
<evidence type="ECO:0000259" key="2">
    <source>
        <dbReference type="PROSITE" id="PS50048"/>
    </source>
</evidence>
<dbReference type="Proteomes" id="UP000738349">
    <property type="component" value="Unassembled WGS sequence"/>
</dbReference>
<dbReference type="CDD" id="cd00067">
    <property type="entry name" value="GAL4"/>
    <property type="match status" value="1"/>
</dbReference>
<dbReference type="GO" id="GO:0008270">
    <property type="term" value="F:zinc ion binding"/>
    <property type="evidence" value="ECO:0007669"/>
    <property type="project" value="InterPro"/>
</dbReference>
<evidence type="ECO:0000313" key="4">
    <source>
        <dbReference type="Proteomes" id="UP000738349"/>
    </source>
</evidence>
<dbReference type="EMBL" id="JAGMUV010000020">
    <property type="protein sequence ID" value="KAH7126161.1"/>
    <property type="molecule type" value="Genomic_DNA"/>
</dbReference>
<reference evidence="3" key="1">
    <citation type="journal article" date="2021" name="Nat. Commun.">
        <title>Genetic determinants of endophytism in the Arabidopsis root mycobiome.</title>
        <authorList>
            <person name="Mesny F."/>
            <person name="Miyauchi S."/>
            <person name="Thiergart T."/>
            <person name="Pickel B."/>
            <person name="Atanasova L."/>
            <person name="Karlsson M."/>
            <person name="Huettel B."/>
            <person name="Barry K.W."/>
            <person name="Haridas S."/>
            <person name="Chen C."/>
            <person name="Bauer D."/>
            <person name="Andreopoulos W."/>
            <person name="Pangilinan J."/>
            <person name="LaButti K."/>
            <person name="Riley R."/>
            <person name="Lipzen A."/>
            <person name="Clum A."/>
            <person name="Drula E."/>
            <person name="Henrissat B."/>
            <person name="Kohler A."/>
            <person name="Grigoriev I.V."/>
            <person name="Martin F.M."/>
            <person name="Hacquard S."/>
        </authorList>
    </citation>
    <scope>NUCLEOTIDE SEQUENCE</scope>
    <source>
        <strain evidence="3">MPI-CAGE-AT-0147</strain>
    </source>
</reference>